<feature type="compositionally biased region" description="Polar residues" evidence="1">
    <location>
        <begin position="97"/>
        <end position="128"/>
    </location>
</feature>
<comment type="caution">
    <text evidence="2">The sequence shown here is derived from an EMBL/GenBank/DDBJ whole genome shotgun (WGS) entry which is preliminary data.</text>
</comment>
<protein>
    <submittedName>
        <fullName evidence="2">Uncharacterized protein</fullName>
    </submittedName>
</protein>
<accession>A0A5N5THY1</accession>
<feature type="region of interest" description="Disordered" evidence="1">
    <location>
        <begin position="22"/>
        <end position="141"/>
    </location>
</feature>
<reference evidence="2 3" key="1">
    <citation type="journal article" date="2019" name="PLoS Biol.">
        <title>Sex chromosomes control vertical transmission of feminizing Wolbachia symbionts in an isopod.</title>
        <authorList>
            <person name="Becking T."/>
            <person name="Chebbi M.A."/>
            <person name="Giraud I."/>
            <person name="Moumen B."/>
            <person name="Laverre T."/>
            <person name="Caubet Y."/>
            <person name="Peccoud J."/>
            <person name="Gilbert C."/>
            <person name="Cordaux R."/>
        </authorList>
    </citation>
    <scope>NUCLEOTIDE SEQUENCE [LARGE SCALE GENOMIC DNA]</scope>
    <source>
        <strain evidence="2">ANa2</strain>
        <tissue evidence="2">Whole body excluding digestive tract and cuticle</tissue>
    </source>
</reference>
<name>A0A5N5THY1_9CRUS</name>
<proteinExistence type="predicted"/>
<evidence type="ECO:0000256" key="1">
    <source>
        <dbReference type="SAM" id="MobiDB-lite"/>
    </source>
</evidence>
<feature type="compositionally biased region" description="Basic and acidic residues" evidence="1">
    <location>
        <begin position="51"/>
        <end position="65"/>
    </location>
</feature>
<feature type="compositionally biased region" description="Polar residues" evidence="1">
    <location>
        <begin position="22"/>
        <end position="34"/>
    </location>
</feature>
<dbReference type="AlphaFoldDB" id="A0A5N5THY1"/>
<feature type="compositionally biased region" description="Basic residues" evidence="1">
    <location>
        <begin position="37"/>
        <end position="50"/>
    </location>
</feature>
<sequence length="141" mass="15431">MFFGVRKVIPVNILGNVINTSVTEEPESFSSSSRACLIRKSRRSSRRTKSSIKEDSPGSSDKDVESEFSDGGSDHKPEAPRQEEKEKRSFRDDNERASSNSPSTRAKTESIPSTAKSTISPSHLTQDLLNIGGLAEEGSEK</sequence>
<evidence type="ECO:0000313" key="2">
    <source>
        <dbReference type="EMBL" id="KAB7504530.1"/>
    </source>
</evidence>
<feature type="compositionally biased region" description="Basic and acidic residues" evidence="1">
    <location>
        <begin position="72"/>
        <end position="96"/>
    </location>
</feature>
<dbReference type="EMBL" id="SEYY01002928">
    <property type="protein sequence ID" value="KAB7504530.1"/>
    <property type="molecule type" value="Genomic_DNA"/>
</dbReference>
<evidence type="ECO:0000313" key="3">
    <source>
        <dbReference type="Proteomes" id="UP000326759"/>
    </source>
</evidence>
<organism evidence="2 3">
    <name type="scientific">Armadillidium nasatum</name>
    <dbReference type="NCBI Taxonomy" id="96803"/>
    <lineage>
        <taxon>Eukaryota</taxon>
        <taxon>Metazoa</taxon>
        <taxon>Ecdysozoa</taxon>
        <taxon>Arthropoda</taxon>
        <taxon>Crustacea</taxon>
        <taxon>Multicrustacea</taxon>
        <taxon>Malacostraca</taxon>
        <taxon>Eumalacostraca</taxon>
        <taxon>Peracarida</taxon>
        <taxon>Isopoda</taxon>
        <taxon>Oniscidea</taxon>
        <taxon>Crinocheta</taxon>
        <taxon>Armadillidiidae</taxon>
        <taxon>Armadillidium</taxon>
    </lineage>
</organism>
<keyword evidence="3" id="KW-1185">Reference proteome</keyword>
<dbReference type="Proteomes" id="UP000326759">
    <property type="component" value="Unassembled WGS sequence"/>
</dbReference>
<gene>
    <name evidence="2" type="ORF">Anas_09278</name>
</gene>